<dbReference type="EMBL" id="JAOPHQ010003447">
    <property type="protein sequence ID" value="KAK0142989.1"/>
    <property type="molecule type" value="Genomic_DNA"/>
</dbReference>
<dbReference type="SUPFAM" id="SSF53098">
    <property type="entry name" value="Ribonuclease H-like"/>
    <property type="match status" value="1"/>
</dbReference>
<accession>A0AA47MMY1</accession>
<dbReference type="Pfam" id="PF05699">
    <property type="entry name" value="Dimer_Tnp_hAT"/>
    <property type="match status" value="1"/>
</dbReference>
<dbReference type="Proteomes" id="UP001174136">
    <property type="component" value="Unassembled WGS sequence"/>
</dbReference>
<dbReference type="InterPro" id="IPR008906">
    <property type="entry name" value="HATC_C_dom"/>
</dbReference>
<keyword evidence="4" id="KW-0862">Zinc</keyword>
<comment type="caution">
    <text evidence="7">The sequence shown here is derived from an EMBL/GenBank/DDBJ whole genome shotgun (WGS) entry which is preliminary data.</text>
</comment>
<evidence type="ECO:0000256" key="4">
    <source>
        <dbReference type="ARBA" id="ARBA00022833"/>
    </source>
</evidence>
<keyword evidence="8" id="KW-1185">Reference proteome</keyword>
<keyword evidence="5" id="KW-0539">Nucleus</keyword>
<gene>
    <name evidence="7" type="primary">ZBED4_19</name>
    <name evidence="7" type="ORF">N1851_018887</name>
</gene>
<dbReference type="GO" id="GO:0005634">
    <property type="term" value="C:nucleus"/>
    <property type="evidence" value="ECO:0007669"/>
    <property type="project" value="UniProtKB-SubCell"/>
</dbReference>
<evidence type="ECO:0000256" key="3">
    <source>
        <dbReference type="ARBA" id="ARBA00022771"/>
    </source>
</evidence>
<evidence type="ECO:0000256" key="5">
    <source>
        <dbReference type="ARBA" id="ARBA00023242"/>
    </source>
</evidence>
<dbReference type="AlphaFoldDB" id="A0AA47MMY1"/>
<dbReference type="GO" id="GO:0008270">
    <property type="term" value="F:zinc ion binding"/>
    <property type="evidence" value="ECO:0007669"/>
    <property type="project" value="UniProtKB-KW"/>
</dbReference>
<dbReference type="SUPFAM" id="SSF140996">
    <property type="entry name" value="Hermes dimerisation domain"/>
    <property type="match status" value="1"/>
</dbReference>
<keyword evidence="3" id="KW-0863">Zinc-finger</keyword>
<protein>
    <submittedName>
        <fullName evidence="7">Zinc finger BED domain-containing protein 4</fullName>
    </submittedName>
</protein>
<keyword evidence="2" id="KW-0479">Metal-binding</keyword>
<evidence type="ECO:0000313" key="7">
    <source>
        <dbReference type="EMBL" id="KAK0142989.1"/>
    </source>
</evidence>
<dbReference type="InterPro" id="IPR052035">
    <property type="entry name" value="ZnF_BED_domain_contain"/>
</dbReference>
<evidence type="ECO:0000259" key="6">
    <source>
        <dbReference type="Pfam" id="PF05699"/>
    </source>
</evidence>
<name>A0AA47MMY1_MERPO</name>
<reference evidence="7" key="1">
    <citation type="journal article" date="2023" name="Front. Mar. Sci.">
        <title>A new Merluccius polli reference genome to investigate the effects of global change in West African waters.</title>
        <authorList>
            <person name="Mateo J.L."/>
            <person name="Blanco-Fernandez C."/>
            <person name="Garcia-Vazquez E."/>
            <person name="Machado-Schiaffino G."/>
        </authorList>
    </citation>
    <scope>NUCLEOTIDE SEQUENCE</scope>
    <source>
        <strain evidence="7">C29</strain>
        <tissue evidence="7">Fin</tissue>
    </source>
</reference>
<sequence>MANTSNMPSYWTLRRKAKERVDRNLALVSSDNITVPSLAEAVSPSIAEYNEDIFMECQPEDEELRCEDSDHVSDVFFDACKSFVSDDDLETSDDEDCDHLRRSLANWAGEHQIPHAALNDLLKLLTPYHSSLPRDSRTLLGTVRSVDVSEKAGGQYHYFGRGGSTAATFNTTNLIKHLKKHHTTEHQDFIAARQNDERSRQETLLESFQKQGKLPHDNVKAKGITEKLLNFIVLDDQPLSVVENEGFRSLVEHLQPRYNLPSRKYLSETALPELYHRVSGKLADKLRGVTSLSFTTDIWTSDVCPMSLISLTVHWVKPDTYSLCSAVLQVKQCRGSHNRATIAASITDSLNHWEIPLENVHVILRDNASNMKAAMEDMAVPSLGCLAHSLQLVVHEGLMSQRSVSDALANSRKIVGHFKHSQLAQSRLEDLQREMQGAGATTTSARLVQDVQTRWNSSFYMIKSLLKEKRTLCAYAADHNLPATLSANEWCLLEKTVTVLEPFEELTRKISCATSTAADVIPSVTVLKRLLTIEEDNDSGIKTMKSTLLQAVSRRFSSIESEPLYAVATLVDARYKDSGETARMAKDLLTQELEKVQQAVLRESADEAEPAEKVPCIEAGLSSTSKSSFSSLYDRILEEHDEPAASTQTAVIQMQMYLKEPTITEKDSPFQYWANNHARFPLLGAVAAKFLSAPSTSVESERLFSTASNIVDEKRNRLTAERAEMLIFLKKNLPKFKY</sequence>
<comment type="subcellular location">
    <subcellularLocation>
        <location evidence="1">Nucleus</location>
    </subcellularLocation>
</comment>
<dbReference type="PANTHER" id="PTHR46481">
    <property type="entry name" value="ZINC FINGER BED DOMAIN-CONTAINING PROTEIN 4"/>
    <property type="match status" value="1"/>
</dbReference>
<dbReference type="PANTHER" id="PTHR46481:SF10">
    <property type="entry name" value="ZINC FINGER BED DOMAIN-CONTAINING PROTEIN 39"/>
    <property type="match status" value="1"/>
</dbReference>
<dbReference type="GO" id="GO:0046983">
    <property type="term" value="F:protein dimerization activity"/>
    <property type="evidence" value="ECO:0007669"/>
    <property type="project" value="InterPro"/>
</dbReference>
<evidence type="ECO:0000256" key="1">
    <source>
        <dbReference type="ARBA" id="ARBA00004123"/>
    </source>
</evidence>
<evidence type="ECO:0000256" key="2">
    <source>
        <dbReference type="ARBA" id="ARBA00022723"/>
    </source>
</evidence>
<dbReference type="InterPro" id="IPR012337">
    <property type="entry name" value="RNaseH-like_sf"/>
</dbReference>
<proteinExistence type="predicted"/>
<feature type="domain" description="HAT C-terminal dimerisation" evidence="6">
    <location>
        <begin position="655"/>
        <end position="733"/>
    </location>
</feature>
<evidence type="ECO:0000313" key="8">
    <source>
        <dbReference type="Proteomes" id="UP001174136"/>
    </source>
</evidence>
<organism evidence="7 8">
    <name type="scientific">Merluccius polli</name>
    <name type="common">Benguela hake</name>
    <name type="synonym">Merluccius cadenati</name>
    <dbReference type="NCBI Taxonomy" id="89951"/>
    <lineage>
        <taxon>Eukaryota</taxon>
        <taxon>Metazoa</taxon>
        <taxon>Chordata</taxon>
        <taxon>Craniata</taxon>
        <taxon>Vertebrata</taxon>
        <taxon>Euteleostomi</taxon>
        <taxon>Actinopterygii</taxon>
        <taxon>Neopterygii</taxon>
        <taxon>Teleostei</taxon>
        <taxon>Neoteleostei</taxon>
        <taxon>Acanthomorphata</taxon>
        <taxon>Zeiogadaria</taxon>
        <taxon>Gadariae</taxon>
        <taxon>Gadiformes</taxon>
        <taxon>Gadoidei</taxon>
        <taxon>Merlucciidae</taxon>
        <taxon>Merluccius</taxon>
    </lineage>
</organism>